<proteinExistence type="predicted"/>
<keyword evidence="1" id="KW-0418">Kinase</keyword>
<protein>
    <submittedName>
        <fullName evidence="1">Ribose-phosphate pyrophosphokinase</fullName>
    </submittedName>
</protein>
<gene>
    <name evidence="1" type="ORF">THALASSA_183</name>
</gene>
<dbReference type="CDD" id="cd06223">
    <property type="entry name" value="PRTases_typeI"/>
    <property type="match status" value="1"/>
</dbReference>
<dbReference type="EMBL" id="MG649967">
    <property type="protein sequence ID" value="AUG85362.1"/>
    <property type="molecule type" value="Genomic_DNA"/>
</dbReference>
<dbReference type="SUPFAM" id="SSF53271">
    <property type="entry name" value="PRTase-like"/>
    <property type="match status" value="1"/>
</dbReference>
<dbReference type="InterPro" id="IPR000836">
    <property type="entry name" value="PRTase_dom"/>
</dbReference>
<evidence type="ECO:0000313" key="2">
    <source>
        <dbReference type="Proteomes" id="UP000240962"/>
    </source>
</evidence>
<dbReference type="PANTHER" id="PTHR10210">
    <property type="entry name" value="RIBOSE-PHOSPHATE DIPHOSPHOKINASE FAMILY MEMBER"/>
    <property type="match status" value="1"/>
</dbReference>
<keyword evidence="2" id="KW-1185">Reference proteome</keyword>
<dbReference type="GO" id="GO:0000287">
    <property type="term" value="F:magnesium ion binding"/>
    <property type="evidence" value="ECO:0007669"/>
    <property type="project" value="InterPro"/>
</dbReference>
<dbReference type="GO" id="GO:0016301">
    <property type="term" value="F:kinase activity"/>
    <property type="evidence" value="ECO:0007669"/>
    <property type="project" value="UniProtKB-KW"/>
</dbReference>
<dbReference type="GO" id="GO:0006015">
    <property type="term" value="P:5-phosphoribose 1-diphosphate biosynthetic process"/>
    <property type="evidence" value="ECO:0007669"/>
    <property type="project" value="TreeGrafter"/>
</dbReference>
<dbReference type="GO" id="GO:0002189">
    <property type="term" value="C:ribose phosphate diphosphokinase complex"/>
    <property type="evidence" value="ECO:0007669"/>
    <property type="project" value="TreeGrafter"/>
</dbReference>
<name>A0A2H5BH88_9CAUD</name>
<dbReference type="Gene3D" id="3.40.50.2020">
    <property type="match status" value="2"/>
</dbReference>
<sequence>MSNISIMCNGDNHHYELQVDFTKFSDGAETCTIRKPNVDLTKSNFVVVTINFQDVTRDIVRLLLVKDALDQMRAENCINWERISLNMPYIPNARADRKFGFGMPMPMKVFANLINDLEFDEVMVEDPHSDVSVALINNATVLDQSALVSIMEHHIERYMPDFTLCAPDLGAAKKIFDVAFALDKRDWIQGLKIRDVLTGDIVKCDLVQDEVPENVLIVDDISDGGASFKFLAKKLKERGAKKVGLYVTHGIFSKGLDPIREDIDYVFVHNFIGGYINAANVLAFNEGKDQ</sequence>
<evidence type="ECO:0000313" key="1">
    <source>
        <dbReference type="EMBL" id="AUG85362.1"/>
    </source>
</evidence>
<dbReference type="Proteomes" id="UP000240962">
    <property type="component" value="Segment"/>
</dbReference>
<reference evidence="2" key="1">
    <citation type="submission" date="2017-12" db="EMBL/GenBank/DDBJ databases">
        <authorList>
            <person name="Page C.L."/>
            <person name="McFadden E.F."/>
            <person name="Syed A.X."/>
            <person name="Lafty E.M."/>
            <person name="Hyatt D.A."/>
            <person name="Farronato D.M."/>
            <person name="Dong S.Z."/>
            <person name="Apostolopoulos E.L."/>
            <person name="Broussard G.W."/>
        </authorList>
    </citation>
    <scope>NUCLEOTIDE SEQUENCE [LARGE SCALE GENOMIC DNA]</scope>
</reference>
<dbReference type="GO" id="GO:0004749">
    <property type="term" value="F:ribose phosphate diphosphokinase activity"/>
    <property type="evidence" value="ECO:0007669"/>
    <property type="project" value="TreeGrafter"/>
</dbReference>
<dbReference type="InterPro" id="IPR029057">
    <property type="entry name" value="PRTase-like"/>
</dbReference>
<dbReference type="InterPro" id="IPR005946">
    <property type="entry name" value="Rib-P_diPkinase"/>
</dbReference>
<dbReference type="GO" id="GO:0006164">
    <property type="term" value="P:purine nucleotide biosynthetic process"/>
    <property type="evidence" value="ECO:0007669"/>
    <property type="project" value="TreeGrafter"/>
</dbReference>
<dbReference type="PANTHER" id="PTHR10210:SF41">
    <property type="entry name" value="RIBOSE-PHOSPHATE PYROPHOSPHOKINASE 1, CHLOROPLASTIC"/>
    <property type="match status" value="1"/>
</dbReference>
<keyword evidence="1" id="KW-0808">Transferase</keyword>
<accession>A0A2H5BH88</accession>
<organism evidence="1 2">
    <name type="scientific">Vibrio phage Thalassa</name>
    <dbReference type="NCBI Taxonomy" id="2570301"/>
    <lineage>
        <taxon>Viruses</taxon>
        <taxon>Duplodnaviria</taxon>
        <taxon>Heunggongvirae</taxon>
        <taxon>Uroviricota</taxon>
        <taxon>Caudoviricetes</taxon>
        <taxon>Demerecviridae</taxon>
        <taxon>Ermolyevavirinae</taxon>
        <taxon>Thalassavirus</taxon>
        <taxon>Thalassavirus thalassa</taxon>
    </lineage>
</organism>